<reference evidence="2 3" key="1">
    <citation type="submission" date="2017-05" db="EMBL/GenBank/DDBJ databases">
        <authorList>
            <person name="Song R."/>
            <person name="Chenine A.L."/>
            <person name="Ruprecht R.M."/>
        </authorList>
    </citation>
    <scope>NUCLEOTIDE SEQUENCE [LARGE SCALE GENOMIC DNA]</scope>
    <source>
        <strain evidence="2 3">CECT 8489</strain>
    </source>
</reference>
<evidence type="ECO:0000256" key="1">
    <source>
        <dbReference type="SAM" id="Phobius"/>
    </source>
</evidence>
<evidence type="ECO:0008006" key="4">
    <source>
        <dbReference type="Google" id="ProtNLM"/>
    </source>
</evidence>
<dbReference type="EMBL" id="FXXQ01000004">
    <property type="protein sequence ID" value="SMX23581.1"/>
    <property type="molecule type" value="Genomic_DNA"/>
</dbReference>
<sequence>MLAKYQRLESEGVWRADEDAQRRDIIVSIGEATLTLTDLNEVALTHWSLPAIRRQNPGTRPAIYAPGEDTSETLEIADDEMIDAVEKVLRAVRKQGRHPGRLRTFAVGGLSFAILLLVVFWLPGAISRYATSIIPKETRDNIGTRLAADVERLTGAHCEDAAARIALDRLTRRLFPENTPKVLILPSALETTQHLPGGTILVSHKLVEDFETVDVLAGFLLAENLRRRSSDPFERLLRDAGLAAALGLLTTGDMNEDDLRTHAESLIAADPAQLPANALAAAFVQSEVKPDDYIAAATPPAATSDILTTTSAQIPTSPLLTDSEWIALQQICES</sequence>
<accession>A0A238IZW0</accession>
<name>A0A238IZW0_9RHOB</name>
<dbReference type="AlphaFoldDB" id="A0A238IZW0"/>
<proteinExistence type="predicted"/>
<feature type="transmembrane region" description="Helical" evidence="1">
    <location>
        <begin position="102"/>
        <end position="122"/>
    </location>
</feature>
<evidence type="ECO:0000313" key="2">
    <source>
        <dbReference type="EMBL" id="SMX23581.1"/>
    </source>
</evidence>
<evidence type="ECO:0000313" key="3">
    <source>
        <dbReference type="Proteomes" id="UP000201838"/>
    </source>
</evidence>
<keyword evidence="1" id="KW-0812">Transmembrane</keyword>
<dbReference type="Proteomes" id="UP000201838">
    <property type="component" value="Unassembled WGS sequence"/>
</dbReference>
<keyword evidence="1" id="KW-0472">Membrane</keyword>
<gene>
    <name evidence="2" type="ORF">BOA8489_01691</name>
</gene>
<protein>
    <recommendedName>
        <fullName evidence="4">Peptidase M48 domain-containing protein</fullName>
    </recommendedName>
</protein>
<organism evidence="2 3">
    <name type="scientific">Boseongicola aestuarii</name>
    <dbReference type="NCBI Taxonomy" id="1470561"/>
    <lineage>
        <taxon>Bacteria</taxon>
        <taxon>Pseudomonadati</taxon>
        <taxon>Pseudomonadota</taxon>
        <taxon>Alphaproteobacteria</taxon>
        <taxon>Rhodobacterales</taxon>
        <taxon>Paracoccaceae</taxon>
        <taxon>Boseongicola</taxon>
    </lineage>
</organism>
<keyword evidence="1" id="KW-1133">Transmembrane helix</keyword>
<keyword evidence="3" id="KW-1185">Reference proteome</keyword>